<dbReference type="InterPro" id="IPR005856">
    <property type="entry name" value="Cys_synth"/>
</dbReference>
<evidence type="ECO:0000256" key="7">
    <source>
        <dbReference type="ARBA" id="ARBA00023192"/>
    </source>
</evidence>
<comment type="cofactor">
    <cofactor evidence="1 9">
        <name>pyridoxal 5'-phosphate</name>
        <dbReference type="ChEBI" id="CHEBI:597326"/>
    </cofactor>
</comment>
<dbReference type="SUPFAM" id="SSF53686">
    <property type="entry name" value="Tryptophan synthase beta subunit-like PLP-dependent enzymes"/>
    <property type="match status" value="1"/>
</dbReference>
<dbReference type="CDD" id="cd01561">
    <property type="entry name" value="CBS_like"/>
    <property type="match status" value="1"/>
</dbReference>
<reference evidence="11 12" key="1">
    <citation type="submission" date="2024-04" db="EMBL/GenBank/DDBJ databases">
        <title>Human intestinal bacterial collection.</title>
        <authorList>
            <person name="Pauvert C."/>
            <person name="Hitch T.C.A."/>
            <person name="Clavel T."/>
        </authorList>
    </citation>
    <scope>NUCLEOTIDE SEQUENCE [LARGE SCALE GENOMIC DNA]</scope>
    <source>
        <strain evidence="11 12">CLA-KB-H42</strain>
    </source>
</reference>
<name>A0ABV1JES9_9ACTN</name>
<evidence type="ECO:0000256" key="3">
    <source>
        <dbReference type="ARBA" id="ARBA00012681"/>
    </source>
</evidence>
<proteinExistence type="inferred from homology"/>
<dbReference type="PANTHER" id="PTHR10314">
    <property type="entry name" value="CYSTATHIONINE BETA-SYNTHASE"/>
    <property type="match status" value="1"/>
</dbReference>
<dbReference type="Gene3D" id="3.40.50.1100">
    <property type="match status" value="2"/>
</dbReference>
<evidence type="ECO:0000313" key="11">
    <source>
        <dbReference type="EMBL" id="MEQ3363595.1"/>
    </source>
</evidence>
<dbReference type="Pfam" id="PF00291">
    <property type="entry name" value="PALP"/>
    <property type="match status" value="1"/>
</dbReference>
<keyword evidence="6 9" id="KW-0663">Pyridoxal phosphate</keyword>
<dbReference type="NCBIfam" id="TIGR01139">
    <property type="entry name" value="cysK"/>
    <property type="match status" value="1"/>
</dbReference>
<organism evidence="11 12">
    <name type="scientific">Raoultibacter massiliensis</name>
    <dbReference type="NCBI Taxonomy" id="1852371"/>
    <lineage>
        <taxon>Bacteria</taxon>
        <taxon>Bacillati</taxon>
        <taxon>Actinomycetota</taxon>
        <taxon>Coriobacteriia</taxon>
        <taxon>Eggerthellales</taxon>
        <taxon>Eggerthellaceae</taxon>
        <taxon>Raoultibacter</taxon>
    </lineage>
</organism>
<dbReference type="InterPro" id="IPR005859">
    <property type="entry name" value="CysK"/>
</dbReference>
<evidence type="ECO:0000256" key="4">
    <source>
        <dbReference type="ARBA" id="ARBA00022605"/>
    </source>
</evidence>
<accession>A0ABV1JES9</accession>
<sequence>MYARNIDKLIGNTPLLDISGIAGSGSGARILGKYEAANPGGSIKDRIAKAMLDDAEASGLIGPGSRIIEPTSGNTGIGLAMLAAARGYSLTLVMPETMSIERRKLLAVYGADLVLTEGAKGMSGAIAKAEELLADDPKAFMPRQFENPANPRIHFETTGPEIWRDAEEKVDALVAGVGTGGTISGAGAYLKSKNPNILITAVEPDESPVLSGGTAGPHKIQGIGAGFVPDTLDTSVYDEIVRIPTAEAFEVQAELAKKLGVLVGISSGAAVAAARKLAGRSGFENKTIVVVLPDTGERYLSMFNPE</sequence>
<evidence type="ECO:0000256" key="1">
    <source>
        <dbReference type="ARBA" id="ARBA00001933"/>
    </source>
</evidence>
<evidence type="ECO:0000256" key="2">
    <source>
        <dbReference type="ARBA" id="ARBA00007103"/>
    </source>
</evidence>
<dbReference type="Proteomes" id="UP001487305">
    <property type="component" value="Unassembled WGS sequence"/>
</dbReference>
<comment type="caution">
    <text evidence="11">The sequence shown here is derived from an EMBL/GenBank/DDBJ whole genome shotgun (WGS) entry which is preliminary data.</text>
</comment>
<evidence type="ECO:0000256" key="8">
    <source>
        <dbReference type="ARBA" id="ARBA00047931"/>
    </source>
</evidence>
<evidence type="ECO:0000256" key="6">
    <source>
        <dbReference type="ARBA" id="ARBA00022898"/>
    </source>
</evidence>
<dbReference type="NCBIfam" id="TIGR01136">
    <property type="entry name" value="cysKM"/>
    <property type="match status" value="1"/>
</dbReference>
<comment type="catalytic activity">
    <reaction evidence="8 9">
        <text>O-acetyl-L-serine + hydrogen sulfide = L-cysteine + acetate</text>
        <dbReference type="Rhea" id="RHEA:14829"/>
        <dbReference type="ChEBI" id="CHEBI:29919"/>
        <dbReference type="ChEBI" id="CHEBI:30089"/>
        <dbReference type="ChEBI" id="CHEBI:35235"/>
        <dbReference type="ChEBI" id="CHEBI:58340"/>
        <dbReference type="EC" id="2.5.1.47"/>
    </reaction>
</comment>
<keyword evidence="12" id="KW-1185">Reference proteome</keyword>
<dbReference type="InterPro" id="IPR050214">
    <property type="entry name" value="Cys_Synth/Cystath_Beta-Synth"/>
</dbReference>
<dbReference type="PROSITE" id="PS00901">
    <property type="entry name" value="CYS_SYNTHASE"/>
    <property type="match status" value="1"/>
</dbReference>
<dbReference type="InterPro" id="IPR036052">
    <property type="entry name" value="TrpB-like_PALP_sf"/>
</dbReference>
<comment type="similarity">
    <text evidence="2 9">Belongs to the cysteine synthase/cystathionine beta-synthase family.</text>
</comment>
<dbReference type="InterPro" id="IPR001926">
    <property type="entry name" value="TrpB-like_PALP"/>
</dbReference>
<evidence type="ECO:0000256" key="9">
    <source>
        <dbReference type="RuleBase" id="RU003985"/>
    </source>
</evidence>
<dbReference type="RefSeq" id="WP_102373806.1">
    <property type="nucleotide sequence ID" value="NZ_JBBNOP010000010.1"/>
</dbReference>
<evidence type="ECO:0000313" key="12">
    <source>
        <dbReference type="Proteomes" id="UP001487305"/>
    </source>
</evidence>
<dbReference type="GO" id="GO:0004124">
    <property type="term" value="F:cysteine synthase activity"/>
    <property type="evidence" value="ECO:0007669"/>
    <property type="project" value="UniProtKB-EC"/>
</dbReference>
<keyword evidence="4 9" id="KW-0028">Amino-acid biosynthesis</keyword>
<keyword evidence="5 9" id="KW-0808">Transferase</keyword>
<evidence type="ECO:0000256" key="5">
    <source>
        <dbReference type="ARBA" id="ARBA00022679"/>
    </source>
</evidence>
<dbReference type="InterPro" id="IPR001216">
    <property type="entry name" value="P-phosphate_BS"/>
</dbReference>
<keyword evidence="7 9" id="KW-0198">Cysteine biosynthesis</keyword>
<dbReference type="EC" id="2.5.1.47" evidence="3 9"/>
<evidence type="ECO:0000259" key="10">
    <source>
        <dbReference type="Pfam" id="PF00291"/>
    </source>
</evidence>
<protein>
    <recommendedName>
        <fullName evidence="3 9">Cysteine synthase</fullName>
        <ecNumber evidence="3 9">2.5.1.47</ecNumber>
    </recommendedName>
</protein>
<gene>
    <name evidence="11" type="primary">cysK</name>
    <name evidence="11" type="ORF">AAA083_11485</name>
</gene>
<dbReference type="EMBL" id="JBBNOP010000010">
    <property type="protein sequence ID" value="MEQ3363595.1"/>
    <property type="molecule type" value="Genomic_DNA"/>
</dbReference>
<feature type="domain" description="Tryptophan synthase beta chain-like PALP" evidence="10">
    <location>
        <begin position="7"/>
        <end position="294"/>
    </location>
</feature>